<dbReference type="InterPro" id="IPR019734">
    <property type="entry name" value="TPR_rpt"/>
</dbReference>
<feature type="repeat" description="TPR" evidence="3">
    <location>
        <begin position="97"/>
        <end position="130"/>
    </location>
</feature>
<accession>A0ABQ4TZH8</accession>
<dbReference type="Gene3D" id="1.25.40.10">
    <property type="entry name" value="Tetratricopeptide repeat domain"/>
    <property type="match status" value="1"/>
</dbReference>
<dbReference type="InterPro" id="IPR013105">
    <property type="entry name" value="TPR_2"/>
</dbReference>
<reference evidence="4" key="1">
    <citation type="journal article" date="2021" name="Front. Microbiol.">
        <title>Comprehensive Comparative Genomics and Phenotyping of Methylobacterium Species.</title>
        <authorList>
            <person name="Alessa O."/>
            <person name="Ogura Y."/>
            <person name="Fujitani Y."/>
            <person name="Takami H."/>
            <person name="Hayashi T."/>
            <person name="Sahin N."/>
            <person name="Tani A."/>
        </authorList>
    </citation>
    <scope>NUCLEOTIDE SEQUENCE</scope>
    <source>
        <strain evidence="4">DSM 23632</strain>
    </source>
</reference>
<evidence type="ECO:0008006" key="6">
    <source>
        <dbReference type="Google" id="ProtNLM"/>
    </source>
</evidence>
<evidence type="ECO:0000313" key="4">
    <source>
        <dbReference type="EMBL" id="GJE60027.1"/>
    </source>
</evidence>
<keyword evidence="5" id="KW-1185">Reference proteome</keyword>
<protein>
    <recommendedName>
        <fullName evidence="6">Tetratricopeptide repeat protein</fullName>
    </recommendedName>
</protein>
<dbReference type="SUPFAM" id="SSF48452">
    <property type="entry name" value="TPR-like"/>
    <property type="match status" value="1"/>
</dbReference>
<proteinExistence type="predicted"/>
<evidence type="ECO:0000256" key="3">
    <source>
        <dbReference type="PROSITE-ProRule" id="PRU00339"/>
    </source>
</evidence>
<evidence type="ECO:0000313" key="5">
    <source>
        <dbReference type="Proteomes" id="UP001055057"/>
    </source>
</evidence>
<dbReference type="PANTHER" id="PTHR12558">
    <property type="entry name" value="CELL DIVISION CYCLE 16,23,27"/>
    <property type="match status" value="1"/>
</dbReference>
<comment type="caution">
    <text evidence="4">The sequence shown here is derived from an EMBL/GenBank/DDBJ whole genome shotgun (WGS) entry which is preliminary data.</text>
</comment>
<sequence length="152" mass="16619">MMSGCQTGGNTDPVQVADPPAFETGILTSNEANRLGRQQLAAGNYGMAERHFRDAVEHNQDDGPSWIGLAAAYDNLGRFELADRAYGQAIRIQGETLSILNNRGYSLLLRGDKRRALVQFDRALALDPTNPVIRNNVLLLRTGERGNKAVPL</sequence>
<keyword evidence="2 3" id="KW-0802">TPR repeat</keyword>
<keyword evidence="1" id="KW-0677">Repeat</keyword>
<organism evidence="4 5">
    <name type="scientific">Methylobacterium trifolii</name>
    <dbReference type="NCBI Taxonomy" id="1003092"/>
    <lineage>
        <taxon>Bacteria</taxon>
        <taxon>Pseudomonadati</taxon>
        <taxon>Pseudomonadota</taxon>
        <taxon>Alphaproteobacteria</taxon>
        <taxon>Hyphomicrobiales</taxon>
        <taxon>Methylobacteriaceae</taxon>
        <taxon>Methylobacterium</taxon>
    </lineage>
</organism>
<dbReference type="PROSITE" id="PS50005">
    <property type="entry name" value="TPR"/>
    <property type="match status" value="1"/>
</dbReference>
<dbReference type="SMART" id="SM00028">
    <property type="entry name" value="TPR"/>
    <property type="match status" value="3"/>
</dbReference>
<dbReference type="PANTHER" id="PTHR12558:SF33">
    <property type="entry name" value="BLL7664 PROTEIN"/>
    <property type="match status" value="1"/>
</dbReference>
<evidence type="ECO:0000256" key="1">
    <source>
        <dbReference type="ARBA" id="ARBA00022737"/>
    </source>
</evidence>
<dbReference type="Pfam" id="PF07719">
    <property type="entry name" value="TPR_2"/>
    <property type="match status" value="1"/>
</dbReference>
<evidence type="ECO:0000256" key="2">
    <source>
        <dbReference type="ARBA" id="ARBA00022803"/>
    </source>
</evidence>
<gene>
    <name evidence="4" type="ORF">MPOCJGCO_2136</name>
</gene>
<dbReference type="Proteomes" id="UP001055057">
    <property type="component" value="Unassembled WGS sequence"/>
</dbReference>
<dbReference type="InterPro" id="IPR011990">
    <property type="entry name" value="TPR-like_helical_dom_sf"/>
</dbReference>
<reference evidence="4" key="2">
    <citation type="submission" date="2021-08" db="EMBL/GenBank/DDBJ databases">
        <authorList>
            <person name="Tani A."/>
            <person name="Ola A."/>
            <person name="Ogura Y."/>
            <person name="Katsura K."/>
            <person name="Hayashi T."/>
        </authorList>
    </citation>
    <scope>NUCLEOTIDE SEQUENCE</scope>
    <source>
        <strain evidence="4">DSM 23632</strain>
    </source>
</reference>
<dbReference type="Pfam" id="PF13181">
    <property type="entry name" value="TPR_8"/>
    <property type="match status" value="1"/>
</dbReference>
<name>A0ABQ4TZH8_9HYPH</name>
<dbReference type="EMBL" id="BPRB01000114">
    <property type="protein sequence ID" value="GJE60027.1"/>
    <property type="molecule type" value="Genomic_DNA"/>
</dbReference>